<name>A0A378TS87_MORLA</name>
<gene>
    <name evidence="1" type="ORF">NCTC10359_02033</name>
</gene>
<accession>A0A378TS87</accession>
<sequence length="80" mass="9688">MENNKPYKIFHDLTNFFHLFFYIYPPKWGIIFHQISMQNSDILALRCRVLLILSSLDLPFCFLANNEKPPECRKFFNLFK</sequence>
<proteinExistence type="predicted"/>
<organism evidence="1 2">
    <name type="scientific">Moraxella lacunata</name>
    <dbReference type="NCBI Taxonomy" id="477"/>
    <lineage>
        <taxon>Bacteria</taxon>
        <taxon>Pseudomonadati</taxon>
        <taxon>Pseudomonadota</taxon>
        <taxon>Gammaproteobacteria</taxon>
        <taxon>Moraxellales</taxon>
        <taxon>Moraxellaceae</taxon>
        <taxon>Moraxella</taxon>
    </lineage>
</organism>
<dbReference type="Proteomes" id="UP000254437">
    <property type="component" value="Unassembled WGS sequence"/>
</dbReference>
<protein>
    <submittedName>
        <fullName evidence="1">Uncharacterized protein</fullName>
    </submittedName>
</protein>
<reference evidence="1 2" key="1">
    <citation type="submission" date="2018-06" db="EMBL/GenBank/DDBJ databases">
        <authorList>
            <consortium name="Pathogen Informatics"/>
            <person name="Doyle S."/>
        </authorList>
    </citation>
    <scope>NUCLEOTIDE SEQUENCE [LARGE SCALE GENOMIC DNA]</scope>
    <source>
        <strain evidence="1 2">NCTC10359</strain>
    </source>
</reference>
<evidence type="ECO:0000313" key="1">
    <source>
        <dbReference type="EMBL" id="STZ63597.1"/>
    </source>
</evidence>
<dbReference type="EMBL" id="UGQU01000003">
    <property type="protein sequence ID" value="STZ63597.1"/>
    <property type="molecule type" value="Genomic_DNA"/>
</dbReference>
<evidence type="ECO:0000313" key="2">
    <source>
        <dbReference type="Proteomes" id="UP000254437"/>
    </source>
</evidence>
<dbReference type="AlphaFoldDB" id="A0A378TS87"/>